<dbReference type="InterPro" id="IPR036322">
    <property type="entry name" value="WD40_repeat_dom_sf"/>
</dbReference>
<dbReference type="Pfam" id="PF17908">
    <property type="entry name" value="APAF1_C"/>
    <property type="match status" value="1"/>
</dbReference>
<feature type="repeat" description="WD" evidence="3">
    <location>
        <begin position="875"/>
        <end position="916"/>
    </location>
</feature>
<keyword evidence="1 3" id="KW-0853">WD repeat</keyword>
<reference evidence="6" key="1">
    <citation type="submission" date="2015-08" db="EMBL/GenBank/DDBJ databases">
        <authorList>
            <person name="Babu N.S."/>
            <person name="Beckwith C.J."/>
            <person name="Beseler K.G."/>
            <person name="Brison A."/>
            <person name="Carone J.V."/>
            <person name="Caskin T.P."/>
            <person name="Diamond M."/>
            <person name="Durham M.E."/>
            <person name="Foxe J.M."/>
            <person name="Go M."/>
            <person name="Henderson B.A."/>
            <person name="Jones I.B."/>
            <person name="McGettigan J.A."/>
            <person name="Micheletti S.J."/>
            <person name="Nasrallah M.E."/>
            <person name="Ortiz D."/>
            <person name="Piller C.R."/>
            <person name="Privatt S.R."/>
            <person name="Schneider S.L."/>
            <person name="Sharp S."/>
            <person name="Smith T.C."/>
            <person name="Stanton J.D."/>
            <person name="Ullery H.E."/>
            <person name="Wilson R.J."/>
            <person name="Serrano M.G."/>
            <person name="Buck G."/>
            <person name="Lee V."/>
            <person name="Wang Y."/>
            <person name="Carvalho R."/>
            <person name="Voegtly L."/>
            <person name="Shi R."/>
            <person name="Duckworth R."/>
            <person name="Johnson A."/>
            <person name="Loviza R."/>
            <person name="Walstead R."/>
            <person name="Shah Z."/>
            <person name="Kiflezghi M."/>
            <person name="Wade K."/>
            <person name="Ball S.L."/>
            <person name="Bradley K.W."/>
            <person name="Asai D.J."/>
            <person name="Bowman C.A."/>
            <person name="Russell D.A."/>
            <person name="Pope W.H."/>
            <person name="Jacobs-Sera D."/>
            <person name="Hendrix R.W."/>
            <person name="Hatfull G.F."/>
        </authorList>
    </citation>
    <scope>NUCLEOTIDE SEQUENCE</scope>
</reference>
<dbReference type="PROSITE" id="PS00678">
    <property type="entry name" value="WD_REPEATS_1"/>
    <property type="match status" value="6"/>
</dbReference>
<feature type="compositionally biased region" description="Low complexity" evidence="4">
    <location>
        <begin position="63"/>
        <end position="72"/>
    </location>
</feature>
<evidence type="ECO:0000313" key="6">
    <source>
        <dbReference type="EMBL" id="JAT73871.1"/>
    </source>
</evidence>
<dbReference type="SUPFAM" id="SSF50998">
    <property type="entry name" value="Quinoprotein alcohol dehydrogenase-like"/>
    <property type="match status" value="1"/>
</dbReference>
<feature type="domain" description="APAF-1 helical" evidence="5">
    <location>
        <begin position="323"/>
        <end position="398"/>
    </location>
</feature>
<organism evidence="6">
    <name type="scientific">Auxenochlorella protothecoides</name>
    <name type="common">Green microalga</name>
    <name type="synonym">Chlorella protothecoides</name>
    <dbReference type="NCBI Taxonomy" id="3075"/>
    <lineage>
        <taxon>Eukaryota</taxon>
        <taxon>Viridiplantae</taxon>
        <taxon>Chlorophyta</taxon>
        <taxon>core chlorophytes</taxon>
        <taxon>Trebouxiophyceae</taxon>
        <taxon>Chlorellales</taxon>
        <taxon>Chlorellaceae</taxon>
        <taxon>Auxenochlorella</taxon>
    </lineage>
</organism>
<dbReference type="InterPro" id="IPR019775">
    <property type="entry name" value="WD40_repeat_CS"/>
</dbReference>
<dbReference type="CDD" id="cd00200">
    <property type="entry name" value="WD40"/>
    <property type="match status" value="2"/>
</dbReference>
<feature type="repeat" description="WD" evidence="3">
    <location>
        <begin position="583"/>
        <end position="617"/>
    </location>
</feature>
<accession>A0A1D2A463</accession>
<dbReference type="Gene3D" id="2.130.10.10">
    <property type="entry name" value="YVTN repeat-like/Quinoprotein amine dehydrogenase"/>
    <property type="match status" value="5"/>
</dbReference>
<evidence type="ECO:0000256" key="3">
    <source>
        <dbReference type="PROSITE-ProRule" id="PRU00221"/>
    </source>
</evidence>
<dbReference type="InterPro" id="IPR020472">
    <property type="entry name" value="WD40_PAC1"/>
</dbReference>
<dbReference type="PROSITE" id="PS50294">
    <property type="entry name" value="WD_REPEATS_REGION"/>
    <property type="match status" value="6"/>
</dbReference>
<dbReference type="SUPFAM" id="SSF50978">
    <property type="entry name" value="WD40 repeat-like"/>
    <property type="match status" value="2"/>
</dbReference>
<dbReference type="SMART" id="SM00320">
    <property type="entry name" value="WD40"/>
    <property type="match status" value="15"/>
</dbReference>
<name>A0A1D2A463_AUXPR</name>
<dbReference type="EMBL" id="GDKF01004751">
    <property type="protein sequence ID" value="JAT73871.1"/>
    <property type="molecule type" value="Transcribed_RNA"/>
</dbReference>
<dbReference type="InterPro" id="IPR011047">
    <property type="entry name" value="Quinoprotein_ADH-like_sf"/>
</dbReference>
<dbReference type="InterPro" id="IPR001680">
    <property type="entry name" value="WD40_rpt"/>
</dbReference>
<feature type="repeat" description="WD" evidence="3">
    <location>
        <begin position="491"/>
        <end position="532"/>
    </location>
</feature>
<dbReference type="PRINTS" id="PR00320">
    <property type="entry name" value="GPROTEINBRPT"/>
</dbReference>
<dbReference type="InterPro" id="IPR015943">
    <property type="entry name" value="WD40/YVTN_repeat-like_dom_sf"/>
</dbReference>
<gene>
    <name evidence="6" type="ORF">g.5775</name>
</gene>
<dbReference type="InterPro" id="IPR041452">
    <property type="entry name" value="APAF1_C"/>
</dbReference>
<dbReference type="PANTHER" id="PTHR19879:SF9">
    <property type="entry name" value="TRANSCRIPTION INITIATION FACTOR TFIID SUBUNIT 5"/>
    <property type="match status" value="1"/>
</dbReference>
<protein>
    <recommendedName>
        <fullName evidence="5">APAF-1 helical domain-containing protein</fullName>
    </recommendedName>
</protein>
<dbReference type="Gene3D" id="1.25.40.370">
    <property type="match status" value="1"/>
</dbReference>
<feature type="repeat" description="WD" evidence="3">
    <location>
        <begin position="1113"/>
        <end position="1147"/>
    </location>
</feature>
<evidence type="ECO:0000256" key="4">
    <source>
        <dbReference type="SAM" id="MobiDB-lite"/>
    </source>
</evidence>
<feature type="compositionally biased region" description="Low complexity" evidence="4">
    <location>
        <begin position="82"/>
        <end position="95"/>
    </location>
</feature>
<feature type="region of interest" description="Disordered" evidence="4">
    <location>
        <begin position="191"/>
        <end position="230"/>
    </location>
</feature>
<dbReference type="Pfam" id="PF00400">
    <property type="entry name" value="WD40"/>
    <property type="match status" value="8"/>
</dbReference>
<dbReference type="PANTHER" id="PTHR19879">
    <property type="entry name" value="TRANSCRIPTION INITIATION FACTOR TFIID"/>
    <property type="match status" value="1"/>
</dbReference>
<dbReference type="AlphaFoldDB" id="A0A1D2A463"/>
<feature type="repeat" description="WD" evidence="3">
    <location>
        <begin position="709"/>
        <end position="750"/>
    </location>
</feature>
<feature type="repeat" description="WD" evidence="3">
    <location>
        <begin position="533"/>
        <end position="574"/>
    </location>
</feature>
<evidence type="ECO:0000256" key="1">
    <source>
        <dbReference type="ARBA" id="ARBA00022574"/>
    </source>
</evidence>
<proteinExistence type="predicted"/>
<keyword evidence="2" id="KW-0677">Repeat</keyword>
<evidence type="ECO:0000256" key="2">
    <source>
        <dbReference type="ARBA" id="ARBA00022737"/>
    </source>
</evidence>
<feature type="repeat" description="WD" evidence="3">
    <location>
        <begin position="970"/>
        <end position="1011"/>
    </location>
</feature>
<sequence>MGSASSRSSEVDMGRKRQSGRRAPPPASSTPAALKSQPASPCAQSAEPGPSLAGHESFQDWLSNSSTASQSSGGLHVGGPGQPQHAPQGGAPAAASNAAVQSWLKRPPSSAGSVPRWSGEVLGGPLPGAGARPSDGRDSLASSAARLSSARVSVTSSADTVASTYSLAGKGRGSFALERASLESNRGMLDMFAAGPETPPAGDGRGPSAGGTRPSSMGGEAGAQAPAPRAPSLASLTSAWGLAGVHAERCARLAVFAPHSPAPLSVLEKLWETGTAEAGATVAAMALPGVVSMAQAPDGMLWCLPQLDCLLSLQAAMGSAVRAFHRALLASYAREGVTLASLPRHDPYLWLNVGHHLMGAGYDAELRGILLDPAWLEGKLEAAGHTALVADFRRYQQAHADPGVKLVLEALQMSLGLVQAHPEAAGLLRCQLAGRLMVAAGPGGVLEDWRAAQEAALAQVPASPVEGGGVRCLRTLTPSLDQAGGLQRLTLRGHTKAVTQLKLTPTRDDIVSGSADGLVHVWDQEIGDCVLSMQGHIGPITSMCLSADGSLLVSGSADGTARAYEMERGQCLRVLAIEAGAHINAVEMDVSGRTVFTAASDGCVYAWDLSAAAVVRTYRACREDRSEGVLCLALVPSLSGAGRLVTGAADNSARVFDAGSGQTLAAHSRHTSWVVAVAVLPDQDLAVSASNDTTARIWRLSSGDTVHVLAGHTGRINALRLAEGGGRVLTASEDGTAAAWDVASGARLAVYGGHSAWVGDVAPGGRAGLVATASGDGTAVVHSAAGSVLRTLRGHSGAVHAAALTRCGRCVVTASEDGSVRVWDLAAADEPRAHAHATRVTALALQPGGRAASAGADCRVQVWDARTGGAGAALPSWHAAPVRWAAFVRAGAALVTASPDRGVGVWDAATGARLGGLEPGQGSRLKSFAVDAEARRAVTCLWDSTVVVWDLERAQPLHTLQRWGGPSQDLQGHTAAVNEVLITPDGARALSLSKDGTARVWDTSSGACLRVLTGHADSLKGGVLACPPSGPAPGAGQATLLLTHGLDCSLRLWDVDSGALLRLWQPEREVVALAQPRGGVLAAALEGGGVWTAAAAPAGPSAWERRWDACGEVGDLALSGDGTKLAAAGPNGVLRLWDVRSATLAGIFVGDAGLTCCQFDSETGVVLVGSDHGAVHFLAGA</sequence>
<feature type="repeat" description="WD" evidence="3">
    <location>
        <begin position="833"/>
        <end position="868"/>
    </location>
</feature>
<feature type="repeat" description="WD" evidence="3">
    <location>
        <begin position="792"/>
        <end position="833"/>
    </location>
</feature>
<feature type="repeat" description="WD" evidence="3">
    <location>
        <begin position="667"/>
        <end position="708"/>
    </location>
</feature>
<dbReference type="PROSITE" id="PS50082">
    <property type="entry name" value="WD_REPEATS_2"/>
    <property type="match status" value="10"/>
</dbReference>
<evidence type="ECO:0000259" key="5">
    <source>
        <dbReference type="Pfam" id="PF17908"/>
    </source>
</evidence>
<feature type="region of interest" description="Disordered" evidence="4">
    <location>
        <begin position="1"/>
        <end position="142"/>
    </location>
</feature>